<reference evidence="1 2" key="1">
    <citation type="journal article" date="2015" name="Int. J. Syst. Evol. Microbiol.">
        <title>Hyunsoonleella pacifica sp. nov., isolated from seawater of South Pacific Gyre.</title>
        <authorList>
            <person name="Gao X."/>
            <person name="Zhang Z."/>
            <person name="Dai X."/>
            <person name="Zhang X.H."/>
        </authorList>
    </citation>
    <scope>NUCLEOTIDE SEQUENCE [LARGE SCALE GENOMIC DNA]</scope>
    <source>
        <strain evidence="1 2">SW033</strain>
    </source>
</reference>
<evidence type="ECO:0000313" key="1">
    <source>
        <dbReference type="EMBL" id="TBN14413.1"/>
    </source>
</evidence>
<dbReference type="Proteomes" id="UP000292372">
    <property type="component" value="Unassembled WGS sequence"/>
</dbReference>
<dbReference type="AlphaFoldDB" id="A0A4Q9FL52"/>
<dbReference type="OrthoDB" id="1176669at2"/>
<name>A0A4Q9FL52_9FLAO</name>
<evidence type="ECO:0000313" key="2">
    <source>
        <dbReference type="Proteomes" id="UP000292372"/>
    </source>
</evidence>
<gene>
    <name evidence="1" type="ORF">EYD46_12630</name>
</gene>
<organism evidence="1 2">
    <name type="scientific">Hyunsoonleella pacifica</name>
    <dbReference type="NCBI Taxonomy" id="1080224"/>
    <lineage>
        <taxon>Bacteria</taxon>
        <taxon>Pseudomonadati</taxon>
        <taxon>Bacteroidota</taxon>
        <taxon>Flavobacteriia</taxon>
        <taxon>Flavobacteriales</taxon>
        <taxon>Flavobacteriaceae</taxon>
    </lineage>
</organism>
<dbReference type="EMBL" id="SIRS01000005">
    <property type="protein sequence ID" value="TBN14413.1"/>
    <property type="molecule type" value="Genomic_DNA"/>
</dbReference>
<keyword evidence="2" id="KW-1185">Reference proteome</keyword>
<comment type="caution">
    <text evidence="1">The sequence shown here is derived from an EMBL/GenBank/DDBJ whole genome shotgun (WGS) entry which is preliminary data.</text>
</comment>
<dbReference type="RefSeq" id="WP_130937534.1">
    <property type="nucleotide sequence ID" value="NZ_BMEE01000002.1"/>
</dbReference>
<protein>
    <submittedName>
        <fullName evidence="1">Uncharacterized protein</fullName>
    </submittedName>
</protein>
<proteinExistence type="predicted"/>
<sequence>MITNEELLRRLNKIAEKDDLVINNNQYTLSQIRLAEKILQDLELDIELSKRKPKLSRRRAFIVILEELYYDVKEYPKNLTLDEIHKRASVRFEYLNRDSRSLETPSEIHPKNPCLYYEDNGNGKARYRTAIELLANNTSRYFEKPEAEISIKAILEEIMLC</sequence>
<accession>A0A4Q9FL52</accession>